<dbReference type="EMBL" id="JARVKF010000430">
    <property type="protein sequence ID" value="KAK9414046.1"/>
    <property type="molecule type" value="Genomic_DNA"/>
</dbReference>
<feature type="compositionally biased region" description="Basic and acidic residues" evidence="1">
    <location>
        <begin position="82"/>
        <end position="92"/>
    </location>
</feature>
<evidence type="ECO:0000313" key="2">
    <source>
        <dbReference type="EMBL" id="KAK9414046.1"/>
    </source>
</evidence>
<evidence type="ECO:0000256" key="1">
    <source>
        <dbReference type="SAM" id="MobiDB-lite"/>
    </source>
</evidence>
<name>A0ABR2UHM2_9PEZI</name>
<organism evidence="2 3">
    <name type="scientific">Seiridium unicorne</name>
    <dbReference type="NCBI Taxonomy" id="138068"/>
    <lineage>
        <taxon>Eukaryota</taxon>
        <taxon>Fungi</taxon>
        <taxon>Dikarya</taxon>
        <taxon>Ascomycota</taxon>
        <taxon>Pezizomycotina</taxon>
        <taxon>Sordariomycetes</taxon>
        <taxon>Xylariomycetidae</taxon>
        <taxon>Amphisphaeriales</taxon>
        <taxon>Sporocadaceae</taxon>
        <taxon>Seiridium</taxon>
    </lineage>
</organism>
<evidence type="ECO:0008006" key="4">
    <source>
        <dbReference type="Google" id="ProtNLM"/>
    </source>
</evidence>
<reference evidence="2 3" key="1">
    <citation type="journal article" date="2024" name="J. Plant Pathol.">
        <title>Sequence and assembly of the genome of Seiridium unicorne, isolate CBS 538.82, causal agent of cypress canker disease.</title>
        <authorList>
            <person name="Scali E."/>
            <person name="Rocca G.D."/>
            <person name="Danti R."/>
            <person name="Garbelotto M."/>
            <person name="Barberini S."/>
            <person name="Baroncelli R."/>
            <person name="Emiliani G."/>
        </authorList>
    </citation>
    <scope>NUCLEOTIDE SEQUENCE [LARGE SCALE GENOMIC DNA]</scope>
    <source>
        <strain evidence="2 3">BM-138-508</strain>
    </source>
</reference>
<dbReference type="Proteomes" id="UP001408356">
    <property type="component" value="Unassembled WGS sequence"/>
</dbReference>
<sequence>MSPPIPVPSKAAIRALRGLALGTSCALGLIVEDRRRRISTLRTAIDNKKKLRTSRNYHGSAVAVQCAGDDAVVLSGDGLHWHYQDEPPRASQRDQNFNDGPQPLFKKATAQEARDLSGTVPVTEQNEKSTMPEAEDRSLPQPVGKAKPSIPRLSAVVDIPKVKDSGGWASTPTVRATPAPYQIIAEISKLSVSAIDEILREPGAFATYNAAFVAACQTKSAFKQKANHQWLNVSEALCTYCRANGLWQDSQEILAAVVNLGEIDESRYYAHGPISVIGSLLATLETDADSRAKRLHLAVHLFLAKFEEQPKLHADEILELGKSLISHLVQFDQIHLVQRVFWRTLGQQEHPEEFTAWFIQALFDYSDYKSVVKHFKLNFSKMAPDLTSFNTTVELVLDSVEAMRGAQAEQVARALGKQCDDTGLQPQAGWLIRLLQSHWSRHKDLQKSRDFFNEFLSLDLMEKIDEPEEVYQIMVKLSVLAGDHVTARHYYQETIMLVPRMQQSVWLNGYMTLMKAKNGAWDEVYNDFSRMRSQRDVQHAAYNQTFVAVLKIFIETHTITEVEDFIKLYMKDMGVRLHRYVVTLVANKYGEIHDHKGFMGWLGYCSSQGFTLDPAFSNAVLRNFRLKWKFPYAVLRELYAEMRKLDTASVDDVTTRIMHGAAMEEGNYAGTSIRQRVRTLGTSPSKLPYFFKSANERDVLHAMTEEVLRGKPVKAVVIYKRALRFGMPWCPKCFRVAVKASLQQEGDNFGMTIRLISESHENGHDVAQAAAVFIKAQLNQFRGPFEEVMANLQNLIIRFESIGLAIDPSVLTKAAIMSAQFGQFDQAVSLCKLAMEKSGATNPCFSRQSLRVLLLVYWQTLDTTGMRWIAESLPSSPLAGDKTAFQLLKSTMRHMAKWESSPRVDEMIEILQGTLYQARQHREAQIEVGTIMYNETIRIMRDAAGALDAGKRQYGDRGSHDTRIEGTSKTPPPNMEARAAIEAYG</sequence>
<keyword evidence="3" id="KW-1185">Reference proteome</keyword>
<feature type="compositionally biased region" description="Basic and acidic residues" evidence="1">
    <location>
        <begin position="950"/>
        <end position="966"/>
    </location>
</feature>
<protein>
    <recommendedName>
        <fullName evidence="4">Pentatricopeptide repeat protein</fullName>
    </recommendedName>
</protein>
<evidence type="ECO:0000313" key="3">
    <source>
        <dbReference type="Proteomes" id="UP001408356"/>
    </source>
</evidence>
<accession>A0ABR2UHM2</accession>
<gene>
    <name evidence="2" type="ORF">SUNI508_11372</name>
</gene>
<comment type="caution">
    <text evidence="2">The sequence shown here is derived from an EMBL/GenBank/DDBJ whole genome shotgun (WGS) entry which is preliminary data.</text>
</comment>
<proteinExistence type="predicted"/>
<feature type="region of interest" description="Disordered" evidence="1">
    <location>
        <begin position="950"/>
        <end position="975"/>
    </location>
</feature>
<feature type="region of interest" description="Disordered" evidence="1">
    <location>
        <begin position="82"/>
        <end position="148"/>
    </location>
</feature>